<dbReference type="EMBL" id="CP019646">
    <property type="protein sequence ID" value="AQQ70145.1"/>
    <property type="molecule type" value="Genomic_DNA"/>
</dbReference>
<reference evidence="3" key="1">
    <citation type="submission" date="2017-02" db="EMBL/GenBank/DDBJ databases">
        <title>Comparative genomics and description of representatives of a novel lineage of planctomycetes thriving in anoxic sediments.</title>
        <authorList>
            <person name="Spring S."/>
            <person name="Bunk B."/>
            <person name="Sproer C."/>
        </authorList>
    </citation>
    <scope>NUCLEOTIDE SEQUENCE [LARGE SCALE GENOMIC DNA]</scope>
    <source>
        <strain evidence="3">SM-Chi-D1</strain>
    </source>
</reference>
<dbReference type="KEGG" id="pbas:SMSP2_00487"/>
<gene>
    <name evidence="2" type="ORF">SMSP2_00487</name>
</gene>
<dbReference type="RefSeq" id="WP_146682434.1">
    <property type="nucleotide sequence ID" value="NZ_CP019646.1"/>
</dbReference>
<keyword evidence="1" id="KW-0472">Membrane</keyword>
<keyword evidence="1" id="KW-1133">Transmembrane helix</keyword>
<name>A0A1Q2MBP3_9BACT</name>
<dbReference type="OrthoDB" id="9922578at2"/>
<feature type="transmembrane region" description="Helical" evidence="1">
    <location>
        <begin position="195"/>
        <end position="215"/>
    </location>
</feature>
<evidence type="ECO:0008006" key="4">
    <source>
        <dbReference type="Google" id="ProtNLM"/>
    </source>
</evidence>
<feature type="transmembrane region" description="Helical" evidence="1">
    <location>
        <begin position="55"/>
        <end position="74"/>
    </location>
</feature>
<dbReference type="Proteomes" id="UP000188181">
    <property type="component" value="Chromosome"/>
</dbReference>
<evidence type="ECO:0000313" key="3">
    <source>
        <dbReference type="Proteomes" id="UP000188181"/>
    </source>
</evidence>
<keyword evidence="3" id="KW-1185">Reference proteome</keyword>
<accession>A0A1Q2MBP3</accession>
<proteinExistence type="predicted"/>
<feature type="transmembrane region" description="Helical" evidence="1">
    <location>
        <begin position="154"/>
        <end position="175"/>
    </location>
</feature>
<sequence>MTDLLINIQSAFQENLTFPNDWFVSQIEAMKITEAVMLICFGVVYLVNGWKIFRILTAATAGLAGMILGIKFSNMTGTEFWPPIVGFIAGVLIVVPFLHFTVAILGGAALALISGSVVHAAQTASEYLWIVMAAGFVAGFIISFKLFRFTVTMFTSYLGAVMAGMGLLNLAKRYMAGRTMEQETQMLNDYLQMEWFLPAFFLAIAFCGLLIQFFVGGKPAAKPKKDKDQSDD</sequence>
<feature type="transmembrane region" description="Helical" evidence="1">
    <location>
        <begin position="127"/>
        <end position="147"/>
    </location>
</feature>
<organism evidence="2 3">
    <name type="scientific">Limihaloglobus sulfuriphilus</name>
    <dbReference type="NCBI Taxonomy" id="1851148"/>
    <lineage>
        <taxon>Bacteria</taxon>
        <taxon>Pseudomonadati</taxon>
        <taxon>Planctomycetota</taxon>
        <taxon>Phycisphaerae</taxon>
        <taxon>Sedimentisphaerales</taxon>
        <taxon>Sedimentisphaeraceae</taxon>
        <taxon>Limihaloglobus</taxon>
    </lineage>
</organism>
<keyword evidence="1" id="KW-0812">Transmembrane</keyword>
<feature type="transmembrane region" description="Helical" evidence="1">
    <location>
        <begin position="29"/>
        <end position="48"/>
    </location>
</feature>
<evidence type="ECO:0000256" key="1">
    <source>
        <dbReference type="SAM" id="Phobius"/>
    </source>
</evidence>
<dbReference type="AlphaFoldDB" id="A0A1Q2MBP3"/>
<feature type="transmembrane region" description="Helical" evidence="1">
    <location>
        <begin position="80"/>
        <end position="98"/>
    </location>
</feature>
<protein>
    <recommendedName>
        <fullName evidence="4">DUF4203 domain-containing protein</fullName>
    </recommendedName>
</protein>
<evidence type="ECO:0000313" key="2">
    <source>
        <dbReference type="EMBL" id="AQQ70145.1"/>
    </source>
</evidence>